<dbReference type="InterPro" id="IPR037523">
    <property type="entry name" value="VOC_core"/>
</dbReference>
<keyword evidence="3" id="KW-1185">Reference proteome</keyword>
<dbReference type="InterPro" id="IPR029068">
    <property type="entry name" value="Glyas_Bleomycin-R_OHBP_Dase"/>
</dbReference>
<dbReference type="Pfam" id="PF22650">
    <property type="entry name" value="At5g48480-like_C"/>
    <property type="match status" value="1"/>
</dbReference>
<proteinExistence type="predicted"/>
<dbReference type="Proteomes" id="UP000636800">
    <property type="component" value="Chromosome 13"/>
</dbReference>
<dbReference type="OrthoDB" id="185373at2759"/>
<accession>A0A835PNW4</accession>
<dbReference type="PANTHER" id="PTHR34109:SF1">
    <property type="entry name" value="VOC DOMAIN-CONTAINING PROTEIN"/>
    <property type="match status" value="1"/>
</dbReference>
<name>A0A835PNW4_VANPL</name>
<reference evidence="2 3" key="1">
    <citation type="journal article" date="2020" name="Nat. Food">
        <title>A phased Vanilla planifolia genome enables genetic improvement of flavour and production.</title>
        <authorList>
            <person name="Hasing T."/>
            <person name="Tang H."/>
            <person name="Brym M."/>
            <person name="Khazi F."/>
            <person name="Huang T."/>
            <person name="Chambers A.H."/>
        </authorList>
    </citation>
    <scope>NUCLEOTIDE SEQUENCE [LARGE SCALE GENOMIC DNA]</scope>
    <source>
        <tissue evidence="2">Leaf</tissue>
    </source>
</reference>
<dbReference type="PANTHER" id="PTHR34109">
    <property type="entry name" value="BNAUNNG04460D PROTEIN-RELATED"/>
    <property type="match status" value="1"/>
</dbReference>
<dbReference type="Pfam" id="PF22656">
    <property type="entry name" value="At5g48480-like_N"/>
    <property type="match status" value="1"/>
</dbReference>
<comment type="caution">
    <text evidence="2">The sequence shown here is derived from an EMBL/GenBank/DDBJ whole genome shotgun (WGS) entry which is preliminary data.</text>
</comment>
<dbReference type="InterPro" id="IPR054576">
    <property type="entry name" value="At5g48480-like_N"/>
</dbReference>
<protein>
    <recommendedName>
        <fullName evidence="1">VOC domain-containing protein</fullName>
    </recommendedName>
</protein>
<evidence type="ECO:0000313" key="3">
    <source>
        <dbReference type="Proteomes" id="UP000636800"/>
    </source>
</evidence>
<dbReference type="Gene3D" id="3.10.180.10">
    <property type="entry name" value="2,3-Dihydroxybiphenyl 1,2-Dioxygenase, domain 1"/>
    <property type="match status" value="1"/>
</dbReference>
<dbReference type="SUPFAM" id="SSF54593">
    <property type="entry name" value="Glyoxalase/Bleomycin resistance protein/Dihydroxybiphenyl dioxygenase"/>
    <property type="match status" value="1"/>
</dbReference>
<feature type="domain" description="VOC" evidence="1">
    <location>
        <begin position="24"/>
        <end position="156"/>
    </location>
</feature>
<evidence type="ECO:0000313" key="2">
    <source>
        <dbReference type="EMBL" id="KAG0454967.1"/>
    </source>
</evidence>
<dbReference type="EMBL" id="JADCNL010000013">
    <property type="protein sequence ID" value="KAG0454967.1"/>
    <property type="molecule type" value="Genomic_DNA"/>
</dbReference>
<dbReference type="PROSITE" id="PS51819">
    <property type="entry name" value="VOC"/>
    <property type="match status" value="1"/>
</dbReference>
<gene>
    <name evidence="2" type="ORF">HPP92_024259</name>
</gene>
<dbReference type="InterPro" id="IPR054575">
    <property type="entry name" value="At5g48480-like_C"/>
</dbReference>
<organism evidence="2 3">
    <name type="scientific">Vanilla planifolia</name>
    <name type="common">Vanilla</name>
    <dbReference type="NCBI Taxonomy" id="51239"/>
    <lineage>
        <taxon>Eukaryota</taxon>
        <taxon>Viridiplantae</taxon>
        <taxon>Streptophyta</taxon>
        <taxon>Embryophyta</taxon>
        <taxon>Tracheophyta</taxon>
        <taxon>Spermatophyta</taxon>
        <taxon>Magnoliopsida</taxon>
        <taxon>Liliopsida</taxon>
        <taxon>Asparagales</taxon>
        <taxon>Orchidaceae</taxon>
        <taxon>Vanilloideae</taxon>
        <taxon>Vanilleae</taxon>
        <taxon>Vanilla</taxon>
    </lineage>
</organism>
<sequence length="166" mass="17249">MAQEAAVSLEHSNGEGVKAVSFTSFKPQLVFPASKAEEALQFYKAAFGAEELSRVYRPKRKAEQELPLIAYAELRIGASSLLISDQSDDFLAAFDGSCPGIIFRLEAGDVAAAVAKAVEAGAVVEGEVVEVEGGCGGGVLGKVKDPFGVIWAITSPGKKGSEVAAE</sequence>
<dbReference type="AlphaFoldDB" id="A0A835PNW4"/>
<evidence type="ECO:0000259" key="1">
    <source>
        <dbReference type="PROSITE" id="PS51819"/>
    </source>
</evidence>